<dbReference type="PANTHER" id="PTHR34154">
    <property type="entry name" value="ALKALI-SENSITIVE LINKAGE PROTEIN 1"/>
    <property type="match status" value="1"/>
</dbReference>
<keyword evidence="4" id="KW-1185">Reference proteome</keyword>
<dbReference type="SUPFAM" id="SSF51445">
    <property type="entry name" value="(Trans)glycosidases"/>
    <property type="match status" value="1"/>
</dbReference>
<dbReference type="OrthoDB" id="5959761at2759"/>
<dbReference type="PANTHER" id="PTHR34154:SF3">
    <property type="entry name" value="ALKALI-SENSITIVE LINKAGE PROTEIN 1"/>
    <property type="match status" value="1"/>
</dbReference>
<organism evidence="3 4">
    <name type="scientific">Collybiopsis confluens</name>
    <dbReference type="NCBI Taxonomy" id="2823264"/>
    <lineage>
        <taxon>Eukaryota</taxon>
        <taxon>Fungi</taxon>
        <taxon>Dikarya</taxon>
        <taxon>Basidiomycota</taxon>
        <taxon>Agaricomycotina</taxon>
        <taxon>Agaricomycetes</taxon>
        <taxon>Agaricomycetidae</taxon>
        <taxon>Agaricales</taxon>
        <taxon>Marasmiineae</taxon>
        <taxon>Omphalotaceae</taxon>
        <taxon>Collybiopsis</taxon>
    </lineage>
</organism>
<evidence type="ECO:0000256" key="1">
    <source>
        <dbReference type="SAM" id="SignalP"/>
    </source>
</evidence>
<evidence type="ECO:0000313" key="3">
    <source>
        <dbReference type="EMBL" id="KAF5389757.1"/>
    </source>
</evidence>
<evidence type="ECO:0000313" key="4">
    <source>
        <dbReference type="Proteomes" id="UP000518752"/>
    </source>
</evidence>
<dbReference type="AlphaFoldDB" id="A0A8H5HUC1"/>
<comment type="caution">
    <text evidence="3">The sequence shown here is derived from an EMBL/GenBank/DDBJ whole genome shotgun (WGS) entry which is preliminary data.</text>
</comment>
<dbReference type="Gene3D" id="3.20.20.80">
    <property type="entry name" value="Glycosidases"/>
    <property type="match status" value="1"/>
</dbReference>
<dbReference type="Proteomes" id="UP000518752">
    <property type="component" value="Unassembled WGS sequence"/>
</dbReference>
<dbReference type="PROSITE" id="PS51257">
    <property type="entry name" value="PROKAR_LIPOPROTEIN"/>
    <property type="match status" value="1"/>
</dbReference>
<dbReference type="InterPro" id="IPR017853">
    <property type="entry name" value="GH"/>
</dbReference>
<name>A0A8H5HUC1_9AGAR</name>
<proteinExistence type="predicted"/>
<keyword evidence="1" id="KW-0732">Signal</keyword>
<dbReference type="InterPro" id="IPR053183">
    <property type="entry name" value="ASL1"/>
</dbReference>
<dbReference type="GO" id="GO:0009277">
    <property type="term" value="C:fungal-type cell wall"/>
    <property type="evidence" value="ECO:0007669"/>
    <property type="project" value="TreeGrafter"/>
</dbReference>
<accession>A0A8H5HUC1</accession>
<feature type="signal peptide" evidence="1">
    <location>
        <begin position="1"/>
        <end position="28"/>
    </location>
</feature>
<sequence>MAHKLLNLLALSAFVIMACSFGAHPATALSANSHHTPATSPSNNGNGKGCLAWSNGNADLQYYKTDNTSTIYTWSEVGPSDAGELNFTFVPQLWGWTNADAFGTIVVAGYSDAALFVNEPNEAGQANMSPLDAVFLWEQYMEPLRSQGYRLGSAATSSNPNGMNWMNEFFTTCNGGCKPDFMAIHWYGIDADEFKTYVEQWHNTFSLPIWVTEVGYENFNGNDQGNLSEIQSFMSDVTSWMDLQDFIEKFCWSSGTPGSLNGLMNADGTPSSLGYQFIYSG</sequence>
<feature type="chain" id="PRO_5034575948" description="Asl1-like glycosyl hydrolase catalytic domain-containing protein" evidence="1">
    <location>
        <begin position="29"/>
        <end position="281"/>
    </location>
</feature>
<dbReference type="InterPro" id="IPR024655">
    <property type="entry name" value="Asl1_glyco_hydro_catalytic"/>
</dbReference>
<evidence type="ECO:0000259" key="2">
    <source>
        <dbReference type="Pfam" id="PF11790"/>
    </source>
</evidence>
<dbReference type="GO" id="GO:0071966">
    <property type="term" value="P:fungal-type cell wall polysaccharide metabolic process"/>
    <property type="evidence" value="ECO:0007669"/>
    <property type="project" value="TreeGrafter"/>
</dbReference>
<dbReference type="EMBL" id="JAACJN010000020">
    <property type="protein sequence ID" value="KAF5389757.1"/>
    <property type="molecule type" value="Genomic_DNA"/>
</dbReference>
<dbReference type="Pfam" id="PF11790">
    <property type="entry name" value="Glyco_hydro_cc"/>
    <property type="match status" value="1"/>
</dbReference>
<protein>
    <recommendedName>
        <fullName evidence="2">Asl1-like glycosyl hydrolase catalytic domain-containing protein</fullName>
    </recommendedName>
</protein>
<reference evidence="3 4" key="1">
    <citation type="journal article" date="2020" name="ISME J.">
        <title>Uncovering the hidden diversity of litter-decomposition mechanisms in mushroom-forming fungi.</title>
        <authorList>
            <person name="Floudas D."/>
            <person name="Bentzer J."/>
            <person name="Ahren D."/>
            <person name="Johansson T."/>
            <person name="Persson P."/>
            <person name="Tunlid A."/>
        </authorList>
    </citation>
    <scope>NUCLEOTIDE SEQUENCE [LARGE SCALE GENOMIC DNA]</scope>
    <source>
        <strain evidence="3 4">CBS 406.79</strain>
    </source>
</reference>
<gene>
    <name evidence="3" type="ORF">D9757_005980</name>
</gene>
<feature type="domain" description="Asl1-like glycosyl hydrolase catalytic" evidence="2">
    <location>
        <begin position="53"/>
        <end position="277"/>
    </location>
</feature>